<dbReference type="HAMAP" id="MF_01930">
    <property type="entry name" value="PurN"/>
    <property type="match status" value="1"/>
</dbReference>
<dbReference type="SUPFAM" id="SSF53328">
    <property type="entry name" value="Formyltransferase"/>
    <property type="match status" value="1"/>
</dbReference>
<evidence type="ECO:0000256" key="3">
    <source>
        <dbReference type="ARBA" id="ARBA00022755"/>
    </source>
</evidence>
<accession>A0ABS0EZM7</accession>
<dbReference type="InterPro" id="IPR002376">
    <property type="entry name" value="Formyl_transf_N"/>
</dbReference>
<dbReference type="CDD" id="cd08645">
    <property type="entry name" value="FMT_core_GART"/>
    <property type="match status" value="1"/>
</dbReference>
<comment type="function">
    <text evidence="4">Catalyzes the transfer of a formyl group from 10-formyltetrahydrofolate to 5-phospho-ribosyl-glycinamide (GAR), producing 5-phospho-ribosyl-N-formylglycinamide (FGAR) and tetrahydrofolate.</text>
</comment>
<dbReference type="Pfam" id="PF00551">
    <property type="entry name" value="Formyl_trans_N"/>
    <property type="match status" value="1"/>
</dbReference>
<dbReference type="PANTHER" id="PTHR43369">
    <property type="entry name" value="PHOSPHORIBOSYLGLYCINAMIDE FORMYLTRANSFERASE"/>
    <property type="match status" value="1"/>
</dbReference>
<protein>
    <recommendedName>
        <fullName evidence="4">Phosphoribosylglycinamide formyltransferase</fullName>
        <ecNumber evidence="4">2.1.2.2</ecNumber>
    </recommendedName>
    <alternativeName>
        <fullName evidence="4">5'-phosphoribosylglycinamide transformylase</fullName>
    </alternativeName>
    <alternativeName>
        <fullName evidence="4">GAR transformylase</fullName>
        <shortName evidence="4">GART</shortName>
    </alternativeName>
</protein>
<comment type="caution">
    <text evidence="4">Lacks conserved residue(s) required for the propagation of feature annotation.</text>
</comment>
<proteinExistence type="inferred from homology"/>
<dbReference type="Gene3D" id="3.40.50.170">
    <property type="entry name" value="Formyl transferase, N-terminal domain"/>
    <property type="match status" value="1"/>
</dbReference>
<dbReference type="PANTHER" id="PTHR43369:SF2">
    <property type="entry name" value="PHOSPHORIBOSYLGLYCINAMIDE FORMYLTRANSFERASE"/>
    <property type="match status" value="1"/>
</dbReference>
<evidence type="ECO:0000256" key="4">
    <source>
        <dbReference type="HAMAP-Rule" id="MF_01930"/>
    </source>
</evidence>
<dbReference type="GO" id="GO:0004644">
    <property type="term" value="F:phosphoribosylglycinamide formyltransferase activity"/>
    <property type="evidence" value="ECO:0007669"/>
    <property type="project" value="UniProtKB-EC"/>
</dbReference>
<evidence type="ECO:0000313" key="6">
    <source>
        <dbReference type="EMBL" id="MBF8376495.1"/>
    </source>
</evidence>
<organism evidence="6 7">
    <name type="scientific">Alicyclobacillus mali</name>
    <name type="common">ex Roth et al. 2021</name>
    <dbReference type="NCBI Taxonomy" id="1123961"/>
    <lineage>
        <taxon>Bacteria</taxon>
        <taxon>Bacillati</taxon>
        <taxon>Bacillota</taxon>
        <taxon>Bacilli</taxon>
        <taxon>Bacillales</taxon>
        <taxon>Alicyclobacillaceae</taxon>
        <taxon>Alicyclobacillus</taxon>
    </lineage>
</organism>
<evidence type="ECO:0000256" key="2">
    <source>
        <dbReference type="ARBA" id="ARBA00022679"/>
    </source>
</evidence>
<dbReference type="EC" id="2.1.2.2" evidence="4"/>
<dbReference type="InterPro" id="IPR004607">
    <property type="entry name" value="GART"/>
</dbReference>
<feature type="site" description="Raises pKa of active site His" evidence="4">
    <location>
        <position position="150"/>
    </location>
</feature>
<comment type="pathway">
    <text evidence="1 4">Purine metabolism; IMP biosynthesis via de novo pathway; N(2)-formyl-N(1)-(5-phospho-D-ribosyl)glycinamide from N(1)-(5-phospho-D-ribosyl)glycinamide (10-formyl THF route): step 1/1.</text>
</comment>
<comment type="caution">
    <text evidence="6">The sequence shown here is derived from an EMBL/GenBank/DDBJ whole genome shotgun (WGS) entry which is preliminary data.</text>
</comment>
<sequence>MRKIAFLASHNGSGMRYLLAARARHEIEFDPVLVVSNNPGSQALSYAREMGIPTAILNEKRCGGQAEADEALCEALRAHGAEWVILSGYMKRIGSATLSAYRNRILNIHPSLLPKFGGPGMYGMRVHEAVIASGESVTGATVHLVDHEYDHGPVLAQVEVPVLPGDTPERLRARVLEVEGPLYLQVLKKLERGEIDLDAFGATASL</sequence>
<keyword evidence="2 4" id="KW-0808">Transferase</keyword>
<dbReference type="RefSeq" id="WP_195866856.1">
    <property type="nucleotide sequence ID" value="NZ_JADPKZ010000020.1"/>
</dbReference>
<comment type="catalytic activity">
    <reaction evidence="4">
        <text>N(1)-(5-phospho-beta-D-ribosyl)glycinamide + (6R)-10-formyltetrahydrofolate = N(2)-formyl-N(1)-(5-phospho-beta-D-ribosyl)glycinamide + (6S)-5,6,7,8-tetrahydrofolate + H(+)</text>
        <dbReference type="Rhea" id="RHEA:15053"/>
        <dbReference type="ChEBI" id="CHEBI:15378"/>
        <dbReference type="ChEBI" id="CHEBI:57453"/>
        <dbReference type="ChEBI" id="CHEBI:143788"/>
        <dbReference type="ChEBI" id="CHEBI:147286"/>
        <dbReference type="ChEBI" id="CHEBI:195366"/>
        <dbReference type="EC" id="2.1.2.2"/>
    </reaction>
</comment>
<dbReference type="InterPro" id="IPR036477">
    <property type="entry name" value="Formyl_transf_N_sf"/>
</dbReference>
<evidence type="ECO:0000313" key="7">
    <source>
        <dbReference type="Proteomes" id="UP000642910"/>
    </source>
</evidence>
<keyword evidence="7" id="KW-1185">Reference proteome</keyword>
<dbReference type="EMBL" id="JADPKZ010000020">
    <property type="protein sequence ID" value="MBF8376495.1"/>
    <property type="molecule type" value="Genomic_DNA"/>
</dbReference>
<evidence type="ECO:0000256" key="1">
    <source>
        <dbReference type="ARBA" id="ARBA00005054"/>
    </source>
</evidence>
<feature type="domain" description="Formyl transferase N-terminal" evidence="5">
    <location>
        <begin position="3"/>
        <end position="187"/>
    </location>
</feature>
<name>A0ABS0EZM7_9BACL</name>
<gene>
    <name evidence="4 6" type="primary">purN</name>
    <name evidence="6" type="ORF">IW967_01145</name>
</gene>
<comment type="similarity">
    <text evidence="4">Belongs to the GART family.</text>
</comment>
<feature type="active site" description="Proton donor" evidence="4">
    <location>
        <position position="109"/>
    </location>
</feature>
<reference evidence="6 7" key="1">
    <citation type="submission" date="2020-11" db="EMBL/GenBank/DDBJ databases">
        <title>Genomic insight of Alicyclobacillus mali FL 18 reveals a new arsenic-resistant strain, with potential in environmental biotechnology.</title>
        <authorList>
            <person name="Fiorentino G."/>
            <person name="Gallo G."/>
            <person name="Aulitto M."/>
        </authorList>
    </citation>
    <scope>NUCLEOTIDE SEQUENCE [LARGE SCALE GENOMIC DNA]</scope>
    <source>
        <strain evidence="6 7">FL 18</strain>
    </source>
</reference>
<feature type="binding site" evidence="4">
    <location>
        <position position="61"/>
    </location>
    <ligand>
        <name>(6R)-10-formyltetrahydrofolate</name>
        <dbReference type="ChEBI" id="CHEBI:195366"/>
    </ligand>
</feature>
<feature type="binding site" evidence="4">
    <location>
        <position position="107"/>
    </location>
    <ligand>
        <name>(6R)-10-formyltetrahydrofolate</name>
        <dbReference type="ChEBI" id="CHEBI:195366"/>
    </ligand>
</feature>
<dbReference type="NCBIfam" id="TIGR00639">
    <property type="entry name" value="PurN"/>
    <property type="match status" value="1"/>
</dbReference>
<keyword evidence="3 4" id="KW-0658">Purine biosynthesis</keyword>
<evidence type="ECO:0000259" key="5">
    <source>
        <dbReference type="Pfam" id="PF00551"/>
    </source>
</evidence>
<dbReference type="Proteomes" id="UP000642910">
    <property type="component" value="Unassembled WGS sequence"/>
</dbReference>